<dbReference type="Gene3D" id="3.10.100.10">
    <property type="entry name" value="Mannose-Binding Protein A, subunit A"/>
    <property type="match status" value="1"/>
</dbReference>
<dbReference type="EMBL" id="CAJFCJ010000012">
    <property type="protein sequence ID" value="CAD5120573.1"/>
    <property type="molecule type" value="Genomic_DNA"/>
</dbReference>
<keyword evidence="3" id="KW-1185">Reference proteome</keyword>
<accession>A0A7I8VWI4</accession>
<gene>
    <name evidence="2" type="ORF">DGYR_LOCUS8652</name>
</gene>
<feature type="region of interest" description="Disordered" evidence="1">
    <location>
        <begin position="50"/>
        <end position="73"/>
    </location>
</feature>
<dbReference type="SUPFAM" id="SSF56436">
    <property type="entry name" value="C-type lectin-like"/>
    <property type="match status" value="1"/>
</dbReference>
<evidence type="ECO:0000256" key="1">
    <source>
        <dbReference type="SAM" id="MobiDB-lite"/>
    </source>
</evidence>
<dbReference type="Proteomes" id="UP000549394">
    <property type="component" value="Unassembled WGS sequence"/>
</dbReference>
<sequence length="670" mass="76248">MNSNSNFNGQLYKGFIIKSDHNLSSLGTTSTPQTAESTIGSTTGTIIRSTTWQTTEQTTKRTTERTTQPTTEQTTDITTILQSSGINWIEKIIMGNSYYVSPVEKTYVESLASCLMDNYKPFFFQDDVASLTDFIKAAFTKNTEHIIFLNDKTVEGQLEWSAAGEVLRSDLRSHINGKISNSDSKDCITALKQVFDMFFIVLYASIFLPIDSQIAWMDGSISYTVVDNFGLASIERFRSKLECFVKVFAKVYLQKSPVVIFNDHVCTYANSTIPDMITNGGKVMKIVEFNNRVFSKIPDPEPPAIRILLYQGKKYVIVDEKLNYFEALIRCNHYKMMGFLRNAGDTGVLLYKLIVDAKLHDKIWMMMNDIEHEDTLELWKPGVTMNSQLRFLVNKYVKGVASNSDHEDCLMVEITDNEKDLQYNYRKYESQIFYGRISNEQLDFSKFHFLGYSRSRLDCIKDISTMDCTSERIFIIFETFSCLYSNTSVFSGTLSATKYRLIQLTNTGNGNMNEFQTTTNKMVQTTIIPTTQAATTITIADISKEHTQDNVKYILVNEILDFQAALDQCYLYNYEPFFANDGLVSLGILLGKILEKNVETWIFIDDISNENTFKWWKLGSTMNSQIAGNLNTKPNNANDNCVAATKPFVIPVLYVRNCGQGKKFICQKNI</sequence>
<protein>
    <submittedName>
        <fullName evidence="2">DgyrCDS9138</fullName>
    </submittedName>
</protein>
<organism evidence="2 3">
    <name type="scientific">Dimorphilus gyrociliatus</name>
    <dbReference type="NCBI Taxonomy" id="2664684"/>
    <lineage>
        <taxon>Eukaryota</taxon>
        <taxon>Metazoa</taxon>
        <taxon>Spiralia</taxon>
        <taxon>Lophotrochozoa</taxon>
        <taxon>Annelida</taxon>
        <taxon>Polychaeta</taxon>
        <taxon>Polychaeta incertae sedis</taxon>
        <taxon>Dinophilidae</taxon>
        <taxon>Dimorphilus</taxon>
    </lineage>
</organism>
<reference evidence="2 3" key="1">
    <citation type="submission" date="2020-08" db="EMBL/GenBank/DDBJ databases">
        <authorList>
            <person name="Hejnol A."/>
        </authorList>
    </citation>
    <scope>NUCLEOTIDE SEQUENCE [LARGE SCALE GENOMIC DNA]</scope>
</reference>
<comment type="caution">
    <text evidence="2">The sequence shown here is derived from an EMBL/GenBank/DDBJ whole genome shotgun (WGS) entry which is preliminary data.</text>
</comment>
<dbReference type="InterPro" id="IPR016187">
    <property type="entry name" value="CTDL_fold"/>
</dbReference>
<evidence type="ECO:0000313" key="2">
    <source>
        <dbReference type="EMBL" id="CAD5120573.1"/>
    </source>
</evidence>
<proteinExistence type="predicted"/>
<name>A0A7I8VWI4_9ANNE</name>
<dbReference type="InterPro" id="IPR016186">
    <property type="entry name" value="C-type_lectin-like/link_sf"/>
</dbReference>
<evidence type="ECO:0000313" key="3">
    <source>
        <dbReference type="Proteomes" id="UP000549394"/>
    </source>
</evidence>
<dbReference type="AlphaFoldDB" id="A0A7I8VWI4"/>